<reference evidence="7" key="1">
    <citation type="submission" date="2018-05" db="EMBL/GenBank/DDBJ databases">
        <authorList>
            <person name="Lanie J.A."/>
            <person name="Ng W.-L."/>
            <person name="Kazmierczak K.M."/>
            <person name="Andrzejewski T.M."/>
            <person name="Davidsen T.M."/>
            <person name="Wayne K.J."/>
            <person name="Tettelin H."/>
            <person name="Glass J.I."/>
            <person name="Rusch D."/>
            <person name="Podicherti R."/>
            <person name="Tsui H.-C.T."/>
            <person name="Winkler M.E."/>
        </authorList>
    </citation>
    <scope>NUCLEOTIDE SEQUENCE</scope>
</reference>
<evidence type="ECO:0000313" key="7">
    <source>
        <dbReference type="EMBL" id="SVD51068.1"/>
    </source>
</evidence>
<dbReference type="InterPro" id="IPR050367">
    <property type="entry name" value="APC_superfamily"/>
</dbReference>
<keyword evidence="4 6" id="KW-1133">Transmembrane helix</keyword>
<dbReference type="Gene3D" id="1.20.1740.10">
    <property type="entry name" value="Amino acid/polyamine transporter I"/>
    <property type="match status" value="1"/>
</dbReference>
<evidence type="ECO:0000256" key="3">
    <source>
        <dbReference type="ARBA" id="ARBA00022692"/>
    </source>
</evidence>
<dbReference type="PANTHER" id="PTHR42770:SF11">
    <property type="entry name" value="INNER MEMBRANE TRANSPORT PROTEIN YBAT"/>
    <property type="match status" value="1"/>
</dbReference>
<evidence type="ECO:0000256" key="6">
    <source>
        <dbReference type="SAM" id="Phobius"/>
    </source>
</evidence>
<dbReference type="GO" id="GO:0022857">
    <property type="term" value="F:transmembrane transporter activity"/>
    <property type="evidence" value="ECO:0007669"/>
    <property type="project" value="InterPro"/>
</dbReference>
<evidence type="ECO:0008006" key="8">
    <source>
        <dbReference type="Google" id="ProtNLM"/>
    </source>
</evidence>
<dbReference type="PANTHER" id="PTHR42770">
    <property type="entry name" value="AMINO ACID TRANSPORTER-RELATED"/>
    <property type="match status" value="1"/>
</dbReference>
<evidence type="ECO:0000256" key="1">
    <source>
        <dbReference type="ARBA" id="ARBA00004651"/>
    </source>
</evidence>
<dbReference type="InterPro" id="IPR002293">
    <property type="entry name" value="AA/rel_permease1"/>
</dbReference>
<keyword evidence="3 6" id="KW-0812">Transmembrane</keyword>
<evidence type="ECO:0000256" key="4">
    <source>
        <dbReference type="ARBA" id="ARBA00022989"/>
    </source>
</evidence>
<feature type="transmembrane region" description="Helical" evidence="6">
    <location>
        <begin position="165"/>
        <end position="184"/>
    </location>
</feature>
<gene>
    <name evidence="7" type="ORF">METZ01_LOCUS403922</name>
</gene>
<feature type="non-terminal residue" evidence="7">
    <location>
        <position position="281"/>
    </location>
</feature>
<keyword evidence="2" id="KW-1003">Cell membrane</keyword>
<organism evidence="7">
    <name type="scientific">marine metagenome</name>
    <dbReference type="NCBI Taxonomy" id="408172"/>
    <lineage>
        <taxon>unclassified sequences</taxon>
        <taxon>metagenomes</taxon>
        <taxon>ecological metagenomes</taxon>
    </lineage>
</organism>
<evidence type="ECO:0000256" key="2">
    <source>
        <dbReference type="ARBA" id="ARBA00022475"/>
    </source>
</evidence>
<feature type="transmembrane region" description="Helical" evidence="6">
    <location>
        <begin position="114"/>
        <end position="133"/>
    </location>
</feature>
<dbReference type="AlphaFoldDB" id="A0A382VYX5"/>
<sequence>GLVVVLVSALAVYAGFAMPKIEQGLLTPWLPEGVVGFVTAVFLLKFATGGAYMIVGLSGEMKNPRRVIPIVMTTATIAVAGIYAFVALASVGVMPWQEMINQPLTVAGQQFLPGWAMTYFLVGGAGLAICTTLNSQFIQLPRTFIVASWDRLIPERLGRLNRYGAPHYILGIMMVVGVVPLIVGLDIGDIARAATISASLPSIFVYWALTRIHTRYPEQYANSMFNMKPVWIWSLFIFSELSTFVGIYFLSRDLSSTVIWSLVIWTIVAVAYYPIRKHFLA</sequence>
<keyword evidence="5 6" id="KW-0472">Membrane</keyword>
<proteinExistence type="predicted"/>
<feature type="transmembrane region" description="Helical" evidence="6">
    <location>
        <begin position="33"/>
        <end position="55"/>
    </location>
</feature>
<dbReference type="GO" id="GO:0005886">
    <property type="term" value="C:plasma membrane"/>
    <property type="evidence" value="ECO:0007669"/>
    <property type="project" value="UniProtKB-SubCell"/>
</dbReference>
<name>A0A382VYX5_9ZZZZ</name>
<comment type="subcellular location">
    <subcellularLocation>
        <location evidence="1">Cell membrane</location>
        <topology evidence="1">Multi-pass membrane protein</topology>
    </subcellularLocation>
</comment>
<dbReference type="EMBL" id="UINC01155300">
    <property type="protein sequence ID" value="SVD51068.1"/>
    <property type="molecule type" value="Genomic_DNA"/>
</dbReference>
<protein>
    <recommendedName>
        <fullName evidence="8">Amino acid permease/ SLC12A domain-containing protein</fullName>
    </recommendedName>
</protein>
<feature type="transmembrane region" description="Helical" evidence="6">
    <location>
        <begin position="190"/>
        <end position="209"/>
    </location>
</feature>
<evidence type="ECO:0000256" key="5">
    <source>
        <dbReference type="ARBA" id="ARBA00023136"/>
    </source>
</evidence>
<feature type="transmembrane region" description="Helical" evidence="6">
    <location>
        <begin position="67"/>
        <end position="94"/>
    </location>
</feature>
<accession>A0A382VYX5</accession>
<feature type="non-terminal residue" evidence="7">
    <location>
        <position position="1"/>
    </location>
</feature>
<dbReference type="Pfam" id="PF13520">
    <property type="entry name" value="AA_permease_2"/>
    <property type="match status" value="1"/>
</dbReference>
<feature type="transmembrane region" description="Helical" evidence="6">
    <location>
        <begin position="257"/>
        <end position="275"/>
    </location>
</feature>
<feature type="transmembrane region" description="Helical" evidence="6">
    <location>
        <begin position="230"/>
        <end position="251"/>
    </location>
</feature>